<keyword evidence="3 8" id="KW-0489">Methyltransferase</keyword>
<dbReference type="Proteomes" id="UP000249633">
    <property type="component" value="Unassembled WGS sequence"/>
</dbReference>
<accession>A0A2W5DEL0</accession>
<dbReference type="AlphaFoldDB" id="A0A2W5DEL0"/>
<name>A0A2W5DEL0_9BURK</name>
<evidence type="ECO:0000313" key="8">
    <source>
        <dbReference type="EMBL" id="PZP27557.1"/>
    </source>
</evidence>
<dbReference type="Gene3D" id="3.40.50.150">
    <property type="entry name" value="Vaccinia Virus protein VP39"/>
    <property type="match status" value="1"/>
</dbReference>
<dbReference type="PANTHER" id="PTHR33841">
    <property type="entry name" value="DNA METHYLTRANSFERASE YEEA-RELATED"/>
    <property type="match status" value="1"/>
</dbReference>
<dbReference type="GO" id="GO:0008170">
    <property type="term" value="F:N-methyltransferase activity"/>
    <property type="evidence" value="ECO:0007669"/>
    <property type="project" value="InterPro"/>
</dbReference>
<proteinExistence type="inferred from homology"/>
<keyword evidence="4" id="KW-0808">Transferase</keyword>
<evidence type="ECO:0000256" key="2">
    <source>
        <dbReference type="ARBA" id="ARBA00011900"/>
    </source>
</evidence>
<evidence type="ECO:0000256" key="1">
    <source>
        <dbReference type="ARBA" id="ARBA00006594"/>
    </source>
</evidence>
<evidence type="ECO:0000256" key="4">
    <source>
        <dbReference type="ARBA" id="ARBA00022679"/>
    </source>
</evidence>
<dbReference type="PROSITE" id="PS00092">
    <property type="entry name" value="N6_MTASE"/>
    <property type="match status" value="1"/>
</dbReference>
<evidence type="ECO:0000256" key="3">
    <source>
        <dbReference type="ARBA" id="ARBA00022603"/>
    </source>
</evidence>
<gene>
    <name evidence="8" type="ORF">DI603_21695</name>
</gene>
<comment type="catalytic activity">
    <reaction evidence="6">
        <text>a 2'-deoxyadenosine in DNA + S-adenosyl-L-methionine = an N(6)-methyl-2'-deoxyadenosine in DNA + S-adenosyl-L-homocysteine + H(+)</text>
        <dbReference type="Rhea" id="RHEA:15197"/>
        <dbReference type="Rhea" id="RHEA-COMP:12418"/>
        <dbReference type="Rhea" id="RHEA-COMP:12419"/>
        <dbReference type="ChEBI" id="CHEBI:15378"/>
        <dbReference type="ChEBI" id="CHEBI:57856"/>
        <dbReference type="ChEBI" id="CHEBI:59789"/>
        <dbReference type="ChEBI" id="CHEBI:90615"/>
        <dbReference type="ChEBI" id="CHEBI:90616"/>
        <dbReference type="EC" id="2.1.1.72"/>
    </reaction>
</comment>
<dbReference type="InterPro" id="IPR029063">
    <property type="entry name" value="SAM-dependent_MTases_sf"/>
</dbReference>
<dbReference type="SUPFAM" id="SSF53335">
    <property type="entry name" value="S-adenosyl-L-methionine-dependent methyltransferases"/>
    <property type="match status" value="1"/>
</dbReference>
<keyword evidence="5" id="KW-0680">Restriction system</keyword>
<organism evidence="8 9">
    <name type="scientific">Roseateles depolymerans</name>
    <dbReference type="NCBI Taxonomy" id="76731"/>
    <lineage>
        <taxon>Bacteria</taxon>
        <taxon>Pseudomonadati</taxon>
        <taxon>Pseudomonadota</taxon>
        <taxon>Betaproteobacteria</taxon>
        <taxon>Burkholderiales</taxon>
        <taxon>Sphaerotilaceae</taxon>
        <taxon>Roseateles</taxon>
    </lineage>
</organism>
<evidence type="ECO:0000259" key="7">
    <source>
        <dbReference type="Pfam" id="PF02384"/>
    </source>
</evidence>
<evidence type="ECO:0000313" key="9">
    <source>
        <dbReference type="Proteomes" id="UP000249633"/>
    </source>
</evidence>
<dbReference type="PANTHER" id="PTHR33841:SF1">
    <property type="entry name" value="DNA METHYLTRANSFERASE A"/>
    <property type="match status" value="1"/>
</dbReference>
<feature type="domain" description="DNA methylase adenine-specific" evidence="7">
    <location>
        <begin position="290"/>
        <end position="518"/>
    </location>
</feature>
<dbReference type="EMBL" id="QFOD01000029">
    <property type="protein sequence ID" value="PZP27557.1"/>
    <property type="molecule type" value="Genomic_DNA"/>
</dbReference>
<dbReference type="GO" id="GO:0003677">
    <property type="term" value="F:DNA binding"/>
    <property type="evidence" value="ECO:0007669"/>
    <property type="project" value="InterPro"/>
</dbReference>
<evidence type="ECO:0000256" key="6">
    <source>
        <dbReference type="ARBA" id="ARBA00047942"/>
    </source>
</evidence>
<reference evidence="8 9" key="1">
    <citation type="submission" date="2017-08" db="EMBL/GenBank/DDBJ databases">
        <title>Infants hospitalized years apart are colonized by the same room-sourced microbial strains.</title>
        <authorList>
            <person name="Brooks B."/>
            <person name="Olm M.R."/>
            <person name="Firek B.A."/>
            <person name="Baker R."/>
            <person name="Thomas B.C."/>
            <person name="Morowitz M.J."/>
            <person name="Banfield J.F."/>
        </authorList>
    </citation>
    <scope>NUCLEOTIDE SEQUENCE [LARGE SCALE GENOMIC DNA]</scope>
    <source>
        <strain evidence="8">S2_012_000_R2_81</strain>
    </source>
</reference>
<dbReference type="EC" id="2.1.1.72" evidence="2"/>
<dbReference type="GO" id="GO:0032259">
    <property type="term" value="P:methylation"/>
    <property type="evidence" value="ECO:0007669"/>
    <property type="project" value="UniProtKB-KW"/>
</dbReference>
<dbReference type="GO" id="GO:0009307">
    <property type="term" value="P:DNA restriction-modification system"/>
    <property type="evidence" value="ECO:0007669"/>
    <property type="project" value="UniProtKB-KW"/>
</dbReference>
<dbReference type="InterPro" id="IPR050953">
    <property type="entry name" value="N4_N6_ade-DNA_methylase"/>
</dbReference>
<dbReference type="PRINTS" id="PR00507">
    <property type="entry name" value="N12N6MTFRASE"/>
</dbReference>
<dbReference type="GO" id="GO:0009007">
    <property type="term" value="F:site-specific DNA-methyltransferase (adenine-specific) activity"/>
    <property type="evidence" value="ECO:0007669"/>
    <property type="project" value="UniProtKB-EC"/>
</dbReference>
<comment type="caution">
    <text evidence="8">The sequence shown here is derived from an EMBL/GenBank/DDBJ whole genome shotgun (WGS) entry which is preliminary data.</text>
</comment>
<protein>
    <recommendedName>
        <fullName evidence="2">site-specific DNA-methyltransferase (adenine-specific)</fullName>
        <ecNumber evidence="2">2.1.1.72</ecNumber>
    </recommendedName>
</protein>
<dbReference type="Pfam" id="PF02384">
    <property type="entry name" value="N6_Mtase"/>
    <property type="match status" value="1"/>
</dbReference>
<evidence type="ECO:0000256" key="5">
    <source>
        <dbReference type="ARBA" id="ARBA00022747"/>
    </source>
</evidence>
<dbReference type="InterPro" id="IPR002052">
    <property type="entry name" value="DNA_methylase_N6_adenine_CS"/>
</dbReference>
<sequence>MMSKVEQWLEQLGYASEPESLHRAGREVDGNHPYALEIRSLLSKDGVVRAKAVFDVEGVPTVVFVGGDGHLLTPEQLDDARKRIWNQNLATVVVDVRGDGADVLPVRKLAARQRLELSNASADGPFSVAEVSSAGLTRRLPQWFDVKARVDQQLLGNLSATVKLLTERGFAAVPAKPDRRRLAELLMGQVLFVSYLEHREIAGPTYRQRRQVEQLQNLVSACDRSGVRHLIDRLRKDFNGDFLGDDRHDPWSAISDDGFGLLSQFLSHTDMETGQGAFWNYDFSYIPVELLSGVYESFLTPQQQAEHGAYYTPRNLAMFAVDQALANSPDPLSETLFDGACGSGILLTTAYRRLIAHAEAKRGAQLGFAERGQLLKDRIFGGDINFMACRVTAFSLYLSLLEGLHPKDILEAQDRDGTKLPSLSGTNLCHGPEADFFGPAHPFAGRGFSLIISNPPWAEPKGETFTSADAWAETAKAPFVRRQLAGAFALKALEFLNPSGRACLILPIGQLLAPSSEAFVARLMTAYRPRRVVNFGDLQGLLFPTAENTCHVFVGEKRQPTVVLVPTGKVDQLDPRPLLRVPFGESFDYCVPKADMSLALGRLTMQSADRHTVQTRDVIEDPQLLVTFMWGDAQDLAIVTRLSARGTFADFWRGPKNSRRWVTRKGVHCNDSSREAVSAAPLKKLSFIEVEALRAGSPVLHSDLLRPWPEDKPTVVGLTDEVWDAFKGPRVVFTDGFSREEQSVRAVYVEQPASFTHSIGVIHGPEGDAALLKFVAVYLRSSLGRYLLMLRGWKMLCERNAVHLSDIETFPFFDVGAAPDPVKAKRALDRVAARMDALAQLDELSQADAYDAQREDLDAAVYEYFGLSKQEQRLVTETVEVLATSIRPRTFRSLDTPAQGRIQPRQVDDYAKTLGDALGSWRDRMGGAGRFTVSTLVSQANTVGAAGIVRIAYSGDETSPSRVDATVSDQLVLLTLKELRSAGLRTVSSGAALDLVPDTHVWVGDLLYFVRPMNRRSWTNRQALRDAERIVRMVSAPQVSKEVEDVA</sequence>
<comment type="similarity">
    <text evidence="1">Belongs to the N(4)/N(6)-methyltransferase family.</text>
</comment>
<dbReference type="InterPro" id="IPR003356">
    <property type="entry name" value="DNA_methylase_A-5"/>
</dbReference>